<dbReference type="InterPro" id="IPR002492">
    <property type="entry name" value="Transposase_Tc1-like"/>
</dbReference>
<reference evidence="2 3" key="1">
    <citation type="journal article" date="2011" name="Science">
        <title>The ecoresponsive genome of Daphnia pulex.</title>
        <authorList>
            <person name="Colbourne J.K."/>
            <person name="Pfrender M.E."/>
            <person name="Gilbert D."/>
            <person name="Thomas W.K."/>
            <person name="Tucker A."/>
            <person name="Oakley T.H."/>
            <person name="Tokishita S."/>
            <person name="Aerts A."/>
            <person name="Arnold G.J."/>
            <person name="Basu M.K."/>
            <person name="Bauer D.J."/>
            <person name="Caceres C.E."/>
            <person name="Carmel L."/>
            <person name="Casola C."/>
            <person name="Choi J.H."/>
            <person name="Detter J.C."/>
            <person name="Dong Q."/>
            <person name="Dusheyko S."/>
            <person name="Eads B.D."/>
            <person name="Frohlich T."/>
            <person name="Geiler-Samerotte K.A."/>
            <person name="Gerlach D."/>
            <person name="Hatcher P."/>
            <person name="Jogdeo S."/>
            <person name="Krijgsveld J."/>
            <person name="Kriventseva E.V."/>
            <person name="Kultz D."/>
            <person name="Laforsch C."/>
            <person name="Lindquist E."/>
            <person name="Lopez J."/>
            <person name="Manak J.R."/>
            <person name="Muller J."/>
            <person name="Pangilinan J."/>
            <person name="Patwardhan R.P."/>
            <person name="Pitluck S."/>
            <person name="Pritham E.J."/>
            <person name="Rechtsteiner A."/>
            <person name="Rho M."/>
            <person name="Rogozin I.B."/>
            <person name="Sakarya O."/>
            <person name="Salamov A."/>
            <person name="Schaack S."/>
            <person name="Shapiro H."/>
            <person name="Shiga Y."/>
            <person name="Skalitzky C."/>
            <person name="Smith Z."/>
            <person name="Souvorov A."/>
            <person name="Sung W."/>
            <person name="Tang Z."/>
            <person name="Tsuchiya D."/>
            <person name="Tu H."/>
            <person name="Vos H."/>
            <person name="Wang M."/>
            <person name="Wolf Y.I."/>
            <person name="Yamagata H."/>
            <person name="Yamada T."/>
            <person name="Ye Y."/>
            <person name="Shaw J.R."/>
            <person name="Andrews J."/>
            <person name="Crease T.J."/>
            <person name="Tang H."/>
            <person name="Lucas S.M."/>
            <person name="Robertson H.M."/>
            <person name="Bork P."/>
            <person name="Koonin E.V."/>
            <person name="Zdobnov E.M."/>
            <person name="Grigoriev I.V."/>
            <person name="Lynch M."/>
            <person name="Boore J.L."/>
        </authorList>
    </citation>
    <scope>NUCLEOTIDE SEQUENCE [LARGE SCALE GENOMIC DNA]</scope>
</reference>
<dbReference type="OMA" id="WAFAKAH"/>
<proteinExistence type="predicted"/>
<feature type="domain" description="Transposase Tc1-like" evidence="1">
    <location>
        <begin position="6"/>
        <end position="80"/>
    </location>
</feature>
<sequence>MTGKDQRNVMLMAKRNRFKTVPVLYEEFNCGRKKEEQVSKTVILNALAKNTLNGRVAAKKPLLRSANIKKRWAFAKAHVNWSEKQWSRVLFTDESKF</sequence>
<dbReference type="Gene3D" id="3.30.420.10">
    <property type="entry name" value="Ribonuclease H-like superfamily/Ribonuclease H"/>
    <property type="match status" value="1"/>
</dbReference>
<dbReference type="OrthoDB" id="8006281at2759"/>
<dbReference type="Pfam" id="PF01498">
    <property type="entry name" value="HTH_Tnp_Tc3_2"/>
    <property type="match status" value="1"/>
</dbReference>
<evidence type="ECO:0000259" key="1">
    <source>
        <dbReference type="Pfam" id="PF01498"/>
    </source>
</evidence>
<dbReference type="GO" id="GO:0015074">
    <property type="term" value="P:DNA integration"/>
    <property type="evidence" value="ECO:0007669"/>
    <property type="project" value="InterPro"/>
</dbReference>
<accession>E9H5A8</accession>
<name>E9H5A8_DAPPU</name>
<dbReference type="InParanoid" id="E9H5A8"/>
<gene>
    <name evidence="2" type="ORF">DAPPUDRAFT_325623</name>
</gene>
<protein>
    <recommendedName>
        <fullName evidence="1">Transposase Tc1-like domain-containing protein</fullName>
    </recommendedName>
</protein>
<dbReference type="Proteomes" id="UP000000305">
    <property type="component" value="Unassembled WGS sequence"/>
</dbReference>
<evidence type="ECO:0000313" key="3">
    <source>
        <dbReference type="Proteomes" id="UP000000305"/>
    </source>
</evidence>
<dbReference type="GO" id="GO:0006313">
    <property type="term" value="P:DNA transposition"/>
    <property type="evidence" value="ECO:0007669"/>
    <property type="project" value="InterPro"/>
</dbReference>
<evidence type="ECO:0000313" key="2">
    <source>
        <dbReference type="EMBL" id="EFX73098.1"/>
    </source>
</evidence>
<dbReference type="EMBL" id="GL732593">
    <property type="protein sequence ID" value="EFX73098.1"/>
    <property type="molecule type" value="Genomic_DNA"/>
</dbReference>
<dbReference type="GO" id="GO:0003677">
    <property type="term" value="F:DNA binding"/>
    <property type="evidence" value="ECO:0007669"/>
    <property type="project" value="InterPro"/>
</dbReference>
<dbReference type="HOGENOM" id="CLU_033666_16_3_1"/>
<organism evidence="2 3">
    <name type="scientific">Daphnia pulex</name>
    <name type="common">Water flea</name>
    <dbReference type="NCBI Taxonomy" id="6669"/>
    <lineage>
        <taxon>Eukaryota</taxon>
        <taxon>Metazoa</taxon>
        <taxon>Ecdysozoa</taxon>
        <taxon>Arthropoda</taxon>
        <taxon>Crustacea</taxon>
        <taxon>Branchiopoda</taxon>
        <taxon>Diplostraca</taxon>
        <taxon>Cladocera</taxon>
        <taxon>Anomopoda</taxon>
        <taxon>Daphniidae</taxon>
        <taxon>Daphnia</taxon>
    </lineage>
</organism>
<keyword evidence="3" id="KW-1185">Reference proteome</keyword>
<dbReference type="AlphaFoldDB" id="E9H5A8"/>
<dbReference type="PhylomeDB" id="E9H5A8"/>
<dbReference type="KEGG" id="dpx:DAPPUDRAFT_325623"/>
<dbReference type="InterPro" id="IPR036397">
    <property type="entry name" value="RNaseH_sf"/>
</dbReference>
<dbReference type="STRING" id="6669.E9H5A8"/>